<dbReference type="EMBL" id="JACHCE010000003">
    <property type="protein sequence ID" value="MBB5636683.1"/>
    <property type="molecule type" value="Genomic_DNA"/>
</dbReference>
<comment type="caution">
    <text evidence="1">The sequence shown here is derived from an EMBL/GenBank/DDBJ whole genome shotgun (WGS) entry which is preliminary data.</text>
</comment>
<accession>A0A7W9DZ48</accession>
<evidence type="ECO:0000313" key="2">
    <source>
        <dbReference type="Proteomes" id="UP000537204"/>
    </source>
</evidence>
<dbReference type="RefSeq" id="WP_183882452.1">
    <property type="nucleotide sequence ID" value="NZ_JACHCE010000003.1"/>
</dbReference>
<evidence type="ECO:0000313" key="1">
    <source>
        <dbReference type="EMBL" id="MBB5636683.1"/>
    </source>
</evidence>
<dbReference type="AlphaFoldDB" id="A0A7W9DZ48"/>
<dbReference type="InterPro" id="IPR029058">
    <property type="entry name" value="AB_hydrolase_fold"/>
</dbReference>
<protein>
    <submittedName>
        <fullName evidence="1">Enterochelin esterase-like enzyme</fullName>
    </submittedName>
</protein>
<organism evidence="1 2">
    <name type="scientific">Pedobacter cryoconitis</name>
    <dbReference type="NCBI Taxonomy" id="188932"/>
    <lineage>
        <taxon>Bacteria</taxon>
        <taxon>Pseudomonadati</taxon>
        <taxon>Bacteroidota</taxon>
        <taxon>Sphingobacteriia</taxon>
        <taxon>Sphingobacteriales</taxon>
        <taxon>Sphingobacteriaceae</taxon>
        <taxon>Pedobacter</taxon>
    </lineage>
</organism>
<dbReference type="Pfam" id="PF00756">
    <property type="entry name" value="Esterase"/>
    <property type="match status" value="1"/>
</dbReference>
<dbReference type="PANTHER" id="PTHR48098:SF6">
    <property type="entry name" value="FERRI-BACILLIBACTIN ESTERASE BESA"/>
    <property type="match status" value="1"/>
</dbReference>
<dbReference type="SUPFAM" id="SSF53474">
    <property type="entry name" value="alpha/beta-Hydrolases"/>
    <property type="match status" value="1"/>
</dbReference>
<dbReference type="PANTHER" id="PTHR48098">
    <property type="entry name" value="ENTEROCHELIN ESTERASE-RELATED"/>
    <property type="match status" value="1"/>
</dbReference>
<dbReference type="Gene3D" id="3.40.50.1820">
    <property type="entry name" value="alpha/beta hydrolase"/>
    <property type="match status" value="1"/>
</dbReference>
<gene>
    <name evidence="1" type="ORF">HDE68_002584</name>
</gene>
<name>A0A7W9DZ48_9SPHI</name>
<dbReference type="InterPro" id="IPR000801">
    <property type="entry name" value="Esterase-like"/>
</dbReference>
<dbReference type="Proteomes" id="UP000537204">
    <property type="component" value="Unassembled WGS sequence"/>
</dbReference>
<proteinExistence type="predicted"/>
<sequence>MYSTVSIPGVSPVSLQLESVHLQRVVEIDIFYPSGLLGNEKLNLLLLNDGQDAAGLNLKETLDNLYEDQKIEPVVVVAIKASADRLLEYGVAGVPDFAGRGSRADNYAKFITLELMPFIEKESGMPFLGKRAFAGCSLGGLTAFDIVWKNNSFFDTIGVFSGSFWWRKKDLKDGYTDEDRIMHQVVRETQGQPALKFWLMTGTEDETADRNRNFIIDSIDDTIDLIKELTKKGYKRQDDIFYYEMVGGKHNVATWSKALPAFLCWAFARKTFL</sequence>
<reference evidence="1 2" key="1">
    <citation type="submission" date="2020-08" db="EMBL/GenBank/DDBJ databases">
        <title>Genomic Encyclopedia of Type Strains, Phase IV (KMG-V): Genome sequencing to study the core and pangenomes of soil and plant-associated prokaryotes.</title>
        <authorList>
            <person name="Whitman W."/>
        </authorList>
    </citation>
    <scope>NUCLEOTIDE SEQUENCE [LARGE SCALE GENOMIC DNA]</scope>
    <source>
        <strain evidence="1 2">S3M1</strain>
    </source>
</reference>
<dbReference type="InterPro" id="IPR050583">
    <property type="entry name" value="Mycobacterial_A85_antigen"/>
</dbReference>